<reference evidence="1 2" key="2">
    <citation type="submission" date="2018-11" db="EMBL/GenBank/DDBJ databases">
        <authorList>
            <consortium name="Pathogen Informatics"/>
        </authorList>
    </citation>
    <scope>NUCLEOTIDE SEQUENCE [LARGE SCALE GENOMIC DNA]</scope>
</reference>
<dbReference type="WBParaSite" id="NBR_0000475501-mRNA-1">
    <property type="protein sequence ID" value="NBR_0000475501-mRNA-1"/>
    <property type="gene ID" value="NBR_0000475501"/>
</dbReference>
<gene>
    <name evidence="1" type="ORF">NBR_LOCUS4756</name>
</gene>
<reference evidence="3" key="1">
    <citation type="submission" date="2017-02" db="UniProtKB">
        <authorList>
            <consortium name="WormBaseParasite"/>
        </authorList>
    </citation>
    <scope>IDENTIFICATION</scope>
</reference>
<evidence type="ECO:0000313" key="3">
    <source>
        <dbReference type="WBParaSite" id="NBR_0000475501-mRNA-1"/>
    </source>
</evidence>
<keyword evidence="2" id="KW-1185">Reference proteome</keyword>
<dbReference type="EMBL" id="UYSL01009559">
    <property type="protein sequence ID" value="VDL68345.1"/>
    <property type="molecule type" value="Genomic_DNA"/>
</dbReference>
<evidence type="ECO:0000313" key="1">
    <source>
        <dbReference type="EMBL" id="VDL68345.1"/>
    </source>
</evidence>
<sequence>MREFGIKLKSFENFLRNKFMLKIKLRFFAPLVKQKSVEAGISGLLMTCDNHEKQAIAEAYNIIDKLMDNSQGGEFLLQKGFFAARVYLALNGYRVGEFQQFEKQNLWDSGSRLSFGDMRTLEK</sequence>
<dbReference type="STRING" id="27835.A0A0N4XQF3"/>
<organism evidence="3">
    <name type="scientific">Nippostrongylus brasiliensis</name>
    <name type="common">Rat hookworm</name>
    <dbReference type="NCBI Taxonomy" id="27835"/>
    <lineage>
        <taxon>Eukaryota</taxon>
        <taxon>Metazoa</taxon>
        <taxon>Ecdysozoa</taxon>
        <taxon>Nematoda</taxon>
        <taxon>Chromadorea</taxon>
        <taxon>Rhabditida</taxon>
        <taxon>Rhabditina</taxon>
        <taxon>Rhabditomorpha</taxon>
        <taxon>Strongyloidea</taxon>
        <taxon>Heligmosomidae</taxon>
        <taxon>Nippostrongylus</taxon>
    </lineage>
</organism>
<proteinExistence type="predicted"/>
<dbReference type="AlphaFoldDB" id="A0A0N4XQF3"/>
<dbReference type="Proteomes" id="UP000271162">
    <property type="component" value="Unassembled WGS sequence"/>
</dbReference>
<protein>
    <submittedName>
        <fullName evidence="1 3">Uncharacterized protein</fullName>
    </submittedName>
</protein>
<accession>A0A0N4XQF3</accession>
<name>A0A0N4XQF3_NIPBR</name>
<evidence type="ECO:0000313" key="2">
    <source>
        <dbReference type="Proteomes" id="UP000271162"/>
    </source>
</evidence>